<dbReference type="AlphaFoldDB" id="M8ARD1"/>
<proteinExistence type="predicted"/>
<organism evidence="1">
    <name type="scientific">Triticum urartu</name>
    <name type="common">Red wild einkorn</name>
    <name type="synonym">Crithodium urartu</name>
    <dbReference type="NCBI Taxonomy" id="4572"/>
    <lineage>
        <taxon>Eukaryota</taxon>
        <taxon>Viridiplantae</taxon>
        <taxon>Streptophyta</taxon>
        <taxon>Embryophyta</taxon>
        <taxon>Tracheophyta</taxon>
        <taxon>Spermatophyta</taxon>
        <taxon>Magnoliopsida</taxon>
        <taxon>Liliopsida</taxon>
        <taxon>Poales</taxon>
        <taxon>Poaceae</taxon>
        <taxon>BOP clade</taxon>
        <taxon>Pooideae</taxon>
        <taxon>Triticodae</taxon>
        <taxon>Triticeae</taxon>
        <taxon>Triticinae</taxon>
        <taxon>Triticum</taxon>
    </lineage>
</organism>
<dbReference type="EMBL" id="KD015866">
    <property type="protein sequence ID" value="EMS67725.1"/>
    <property type="molecule type" value="Genomic_DNA"/>
</dbReference>
<sequence length="97" mass="10941">MEEQYHDELRQHEAAAESSVPLLEKRAGGVLYVEGCPGCAIDRRKAENPDIPYSSFLYVWVITLSTVAMSLNYGCHVGQLQLPWLLNCSCHVWSDLM</sequence>
<accession>M8ARD1</accession>
<gene>
    <name evidence="1" type="ORF">TRIUR3_20970</name>
</gene>
<evidence type="ECO:0000313" key="1">
    <source>
        <dbReference type="EMBL" id="EMS67725.1"/>
    </source>
</evidence>
<name>M8ARD1_TRIUA</name>
<dbReference type="OMA" id="ESYIYTY"/>
<reference evidence="1" key="1">
    <citation type="journal article" date="2013" name="Nature">
        <title>Draft genome of the wheat A-genome progenitor Triticum urartu.</title>
        <authorList>
            <person name="Ling H.Q."/>
            <person name="Zhao S."/>
            <person name="Liu D."/>
            <person name="Wang J."/>
            <person name="Sun H."/>
            <person name="Zhang C."/>
            <person name="Fan H."/>
            <person name="Li D."/>
            <person name="Dong L."/>
            <person name="Tao Y."/>
            <person name="Gao C."/>
            <person name="Wu H."/>
            <person name="Li Y."/>
            <person name="Cui Y."/>
            <person name="Guo X."/>
            <person name="Zheng S."/>
            <person name="Wang B."/>
            <person name="Yu K."/>
            <person name="Liang Q."/>
            <person name="Yang W."/>
            <person name="Lou X."/>
            <person name="Chen J."/>
            <person name="Feng M."/>
            <person name="Jian J."/>
            <person name="Zhang X."/>
            <person name="Luo G."/>
            <person name="Jiang Y."/>
            <person name="Liu J."/>
            <person name="Wang Z."/>
            <person name="Sha Y."/>
            <person name="Zhang B."/>
            <person name="Wu H."/>
            <person name="Tang D."/>
            <person name="Shen Q."/>
            <person name="Xue P."/>
            <person name="Zou S."/>
            <person name="Wang X."/>
            <person name="Liu X."/>
            <person name="Wang F."/>
            <person name="Yang Y."/>
            <person name="An X."/>
            <person name="Dong Z."/>
            <person name="Zhang K."/>
            <person name="Zhang X."/>
            <person name="Luo M.C."/>
            <person name="Dvorak J."/>
            <person name="Tong Y."/>
            <person name="Wang J."/>
            <person name="Yang H."/>
            <person name="Li Z."/>
            <person name="Wang D."/>
            <person name="Zhang A."/>
            <person name="Wang J."/>
        </authorList>
    </citation>
    <scope>NUCLEOTIDE SEQUENCE</scope>
</reference>
<protein>
    <submittedName>
        <fullName evidence="1">Uncharacterized protein</fullName>
    </submittedName>
</protein>